<dbReference type="RefSeq" id="XP_007406734.1">
    <property type="nucleotide sequence ID" value="XM_007406672.1"/>
</dbReference>
<dbReference type="HOGENOM" id="CLU_1695879_0_0_1"/>
<evidence type="ECO:0000256" key="1">
    <source>
        <dbReference type="SAM" id="MobiDB-lite"/>
    </source>
</evidence>
<evidence type="ECO:0000313" key="3">
    <source>
        <dbReference type="Proteomes" id="UP000001072"/>
    </source>
</evidence>
<proteinExistence type="predicted"/>
<feature type="compositionally biased region" description="Polar residues" evidence="1">
    <location>
        <begin position="114"/>
        <end position="129"/>
    </location>
</feature>
<gene>
    <name evidence="2" type="ORF">MELLADRAFT_71103</name>
</gene>
<dbReference type="AlphaFoldDB" id="F4RC60"/>
<dbReference type="Proteomes" id="UP000001072">
    <property type="component" value="Unassembled WGS sequence"/>
</dbReference>
<dbReference type="OrthoDB" id="10356892at2759"/>
<sequence length="155" mass="17321">MIKEGFVNLVHQNPDAGSTLLLNLITGVQENSSICAEMSRNDLVFNDGQSQGGSLGSKRSNNDHSNHSLKEKAHFLNQYPDESHDLDIKIEKDSSNLNNPSIVRKTREIEQKRNVSTNTIVTQDSSQDSELLDPPRSSISELLYSRWLDGLKKSL</sequence>
<reference evidence="3" key="1">
    <citation type="journal article" date="2011" name="Proc. Natl. Acad. Sci. U.S.A.">
        <title>Obligate biotrophy features unraveled by the genomic analysis of rust fungi.</title>
        <authorList>
            <person name="Duplessis S."/>
            <person name="Cuomo C.A."/>
            <person name="Lin Y.-C."/>
            <person name="Aerts A."/>
            <person name="Tisserant E."/>
            <person name="Veneault-Fourrey C."/>
            <person name="Joly D.L."/>
            <person name="Hacquard S."/>
            <person name="Amselem J."/>
            <person name="Cantarel B.L."/>
            <person name="Chiu R."/>
            <person name="Coutinho P.M."/>
            <person name="Feau N."/>
            <person name="Field M."/>
            <person name="Frey P."/>
            <person name="Gelhaye E."/>
            <person name="Goldberg J."/>
            <person name="Grabherr M.G."/>
            <person name="Kodira C.D."/>
            <person name="Kohler A."/>
            <person name="Kuees U."/>
            <person name="Lindquist E.A."/>
            <person name="Lucas S.M."/>
            <person name="Mago R."/>
            <person name="Mauceli E."/>
            <person name="Morin E."/>
            <person name="Murat C."/>
            <person name="Pangilinan J.L."/>
            <person name="Park R."/>
            <person name="Pearson M."/>
            <person name="Quesneville H."/>
            <person name="Rouhier N."/>
            <person name="Sakthikumar S."/>
            <person name="Salamov A.A."/>
            <person name="Schmutz J."/>
            <person name="Selles B."/>
            <person name="Shapiro H."/>
            <person name="Tanguay P."/>
            <person name="Tuskan G.A."/>
            <person name="Henrissat B."/>
            <person name="Van de Peer Y."/>
            <person name="Rouze P."/>
            <person name="Ellis J.G."/>
            <person name="Dodds P.N."/>
            <person name="Schein J.E."/>
            <person name="Zhong S."/>
            <person name="Hamelin R.C."/>
            <person name="Grigoriev I.V."/>
            <person name="Szabo L.J."/>
            <person name="Martin F."/>
        </authorList>
    </citation>
    <scope>NUCLEOTIDE SEQUENCE [LARGE SCALE GENOMIC DNA]</scope>
    <source>
        <strain evidence="3">98AG31 / pathotype 3-4-7</strain>
    </source>
</reference>
<dbReference type="VEuPathDB" id="FungiDB:MELLADRAFT_71103"/>
<keyword evidence="3" id="KW-1185">Reference proteome</keyword>
<dbReference type="KEGG" id="mlr:MELLADRAFT_71103"/>
<dbReference type="EMBL" id="GL883096">
    <property type="protein sequence ID" value="EGG09680.1"/>
    <property type="molecule type" value="Genomic_DNA"/>
</dbReference>
<accession>F4RC60</accession>
<feature type="region of interest" description="Disordered" evidence="1">
    <location>
        <begin position="114"/>
        <end position="135"/>
    </location>
</feature>
<name>F4RC60_MELLP</name>
<evidence type="ECO:0000313" key="2">
    <source>
        <dbReference type="EMBL" id="EGG09680.1"/>
    </source>
</evidence>
<feature type="compositionally biased region" description="Basic and acidic residues" evidence="1">
    <location>
        <begin position="60"/>
        <end position="74"/>
    </location>
</feature>
<dbReference type="InParanoid" id="F4RC60"/>
<dbReference type="GeneID" id="18931724"/>
<feature type="region of interest" description="Disordered" evidence="1">
    <location>
        <begin position="46"/>
        <end position="76"/>
    </location>
</feature>
<organism evidence="3">
    <name type="scientific">Melampsora larici-populina (strain 98AG31 / pathotype 3-4-7)</name>
    <name type="common">Poplar leaf rust fungus</name>
    <dbReference type="NCBI Taxonomy" id="747676"/>
    <lineage>
        <taxon>Eukaryota</taxon>
        <taxon>Fungi</taxon>
        <taxon>Dikarya</taxon>
        <taxon>Basidiomycota</taxon>
        <taxon>Pucciniomycotina</taxon>
        <taxon>Pucciniomycetes</taxon>
        <taxon>Pucciniales</taxon>
        <taxon>Melampsoraceae</taxon>
        <taxon>Melampsora</taxon>
    </lineage>
</organism>
<protein>
    <submittedName>
        <fullName evidence="2">Uncharacterized protein</fullName>
    </submittedName>
</protein>